<feature type="compositionally biased region" description="Basic residues" evidence="1">
    <location>
        <begin position="69"/>
        <end position="83"/>
    </location>
</feature>
<protein>
    <submittedName>
        <fullName evidence="2">Uncharacterized protein</fullName>
    </submittedName>
</protein>
<accession>A0AAW2G0Y3</accession>
<feature type="compositionally biased region" description="Basic and acidic residues" evidence="1">
    <location>
        <begin position="59"/>
        <end position="68"/>
    </location>
</feature>
<name>A0AAW2G0Y3_9HYME</name>
<feature type="region of interest" description="Disordered" evidence="1">
    <location>
        <begin position="48"/>
        <end position="93"/>
    </location>
</feature>
<comment type="caution">
    <text evidence="2">The sequence shown here is derived from an EMBL/GenBank/DDBJ whole genome shotgun (WGS) entry which is preliminary data.</text>
</comment>
<dbReference type="EMBL" id="JADYXP020000007">
    <property type="protein sequence ID" value="KAL0120889.1"/>
    <property type="molecule type" value="Genomic_DNA"/>
</dbReference>
<dbReference type="Proteomes" id="UP001430953">
    <property type="component" value="Unassembled WGS sequence"/>
</dbReference>
<sequence>MRVQRFHARVWKKKRPGARGLVAGAGREDVDIFLRATRECRERHAFDWPGVGRGGGGGRARDEDERRGRLGGRARRRLRRVARNRRDGQLPADERARSYALRVTLHRAVLSPAA</sequence>
<keyword evidence="3" id="KW-1185">Reference proteome</keyword>
<evidence type="ECO:0000313" key="2">
    <source>
        <dbReference type="EMBL" id="KAL0120889.1"/>
    </source>
</evidence>
<gene>
    <name evidence="2" type="ORF">PUN28_008519</name>
</gene>
<reference evidence="2 3" key="1">
    <citation type="submission" date="2023-03" db="EMBL/GenBank/DDBJ databases">
        <title>High recombination rates correlate with genetic variation in Cardiocondyla obscurior ants.</title>
        <authorList>
            <person name="Errbii M."/>
        </authorList>
    </citation>
    <scope>NUCLEOTIDE SEQUENCE [LARGE SCALE GENOMIC DNA]</scope>
    <source>
        <strain evidence="2">Alpha-2009</strain>
        <tissue evidence="2">Whole body</tissue>
    </source>
</reference>
<evidence type="ECO:0000313" key="3">
    <source>
        <dbReference type="Proteomes" id="UP001430953"/>
    </source>
</evidence>
<evidence type="ECO:0000256" key="1">
    <source>
        <dbReference type="SAM" id="MobiDB-lite"/>
    </source>
</evidence>
<feature type="compositionally biased region" description="Basic and acidic residues" evidence="1">
    <location>
        <begin position="84"/>
        <end position="93"/>
    </location>
</feature>
<dbReference type="AlphaFoldDB" id="A0AAW2G0Y3"/>
<proteinExistence type="predicted"/>
<organism evidence="2 3">
    <name type="scientific">Cardiocondyla obscurior</name>
    <dbReference type="NCBI Taxonomy" id="286306"/>
    <lineage>
        <taxon>Eukaryota</taxon>
        <taxon>Metazoa</taxon>
        <taxon>Ecdysozoa</taxon>
        <taxon>Arthropoda</taxon>
        <taxon>Hexapoda</taxon>
        <taxon>Insecta</taxon>
        <taxon>Pterygota</taxon>
        <taxon>Neoptera</taxon>
        <taxon>Endopterygota</taxon>
        <taxon>Hymenoptera</taxon>
        <taxon>Apocrita</taxon>
        <taxon>Aculeata</taxon>
        <taxon>Formicoidea</taxon>
        <taxon>Formicidae</taxon>
        <taxon>Myrmicinae</taxon>
        <taxon>Cardiocondyla</taxon>
    </lineage>
</organism>